<dbReference type="AlphaFoldDB" id="A0A9P4T651"/>
<evidence type="ECO:0000256" key="2">
    <source>
        <dbReference type="ARBA" id="ARBA00005668"/>
    </source>
</evidence>
<keyword evidence="7" id="KW-1185">Reference proteome</keyword>
<dbReference type="PANTHER" id="PTHR37017">
    <property type="entry name" value="AB HYDROLASE-1 DOMAIN-CONTAINING PROTEIN-RELATED"/>
    <property type="match status" value="1"/>
</dbReference>
<keyword evidence="4" id="KW-0576">Peroxisome</keyword>
<dbReference type="Pfam" id="PF12697">
    <property type="entry name" value="Abhydrolase_6"/>
    <property type="match status" value="1"/>
</dbReference>
<evidence type="ECO:0000256" key="3">
    <source>
        <dbReference type="ARBA" id="ARBA00023026"/>
    </source>
</evidence>
<keyword evidence="3" id="KW-0843">Virulence</keyword>
<proteinExistence type="inferred from homology"/>
<dbReference type="Proteomes" id="UP000801428">
    <property type="component" value="Unassembled WGS sequence"/>
</dbReference>
<evidence type="ECO:0000256" key="1">
    <source>
        <dbReference type="ARBA" id="ARBA00004275"/>
    </source>
</evidence>
<dbReference type="InterPro" id="IPR000073">
    <property type="entry name" value="AB_hydrolase_1"/>
</dbReference>
<evidence type="ECO:0000259" key="5">
    <source>
        <dbReference type="Pfam" id="PF12697"/>
    </source>
</evidence>
<protein>
    <recommendedName>
        <fullName evidence="5">AB hydrolase-1 domain-containing protein</fullName>
    </recommendedName>
</protein>
<organism evidence="6 7">
    <name type="scientific">Curvularia kusanoi</name>
    <name type="common">Cochliobolus kusanoi</name>
    <dbReference type="NCBI Taxonomy" id="90978"/>
    <lineage>
        <taxon>Eukaryota</taxon>
        <taxon>Fungi</taxon>
        <taxon>Dikarya</taxon>
        <taxon>Ascomycota</taxon>
        <taxon>Pezizomycotina</taxon>
        <taxon>Dothideomycetes</taxon>
        <taxon>Pleosporomycetidae</taxon>
        <taxon>Pleosporales</taxon>
        <taxon>Pleosporineae</taxon>
        <taxon>Pleosporaceae</taxon>
        <taxon>Curvularia</taxon>
    </lineage>
</organism>
<dbReference type="PANTHER" id="PTHR37017:SF13">
    <property type="entry name" value="AB HYDROLASE-1 DOMAIN-CONTAINING PROTEIN"/>
    <property type="match status" value="1"/>
</dbReference>
<feature type="domain" description="AB hydrolase-1" evidence="5">
    <location>
        <begin position="9"/>
        <end position="253"/>
    </location>
</feature>
<reference evidence="6" key="1">
    <citation type="submission" date="2019-04" db="EMBL/GenBank/DDBJ databases">
        <title>Sequencing of skin fungus with MAO and IRED activity.</title>
        <authorList>
            <person name="Marsaioli A.J."/>
            <person name="Bonatto J.M.C."/>
            <person name="Reis Junior O."/>
        </authorList>
    </citation>
    <scope>NUCLEOTIDE SEQUENCE</scope>
    <source>
        <strain evidence="6">30M1</strain>
    </source>
</reference>
<comment type="caution">
    <text evidence="6">The sequence shown here is derived from an EMBL/GenBank/DDBJ whole genome shotgun (WGS) entry which is preliminary data.</text>
</comment>
<name>A0A9P4T651_CURKU</name>
<sequence>MPTPKQPTIVLIPGSFVHSSHYTPTLQPLISAGTKIHILDPPCYHSKKPGPAPTMQDDAAFVAEFVSRLADAGEHIVLASHSYGGLPSSESVAGLTLSERTRNGKQGGIVRLAYVTAVVPKKGNSLPETMIGGVPVPLEADEDGWLVQTDIAASTAQCFSSLPPEQGMKECEKALGTHSAGAFGSKLEYPGYKDVPASWFFCEDDRCVSPEIQETAIKTIEESWKGTEREGQKVDVTRAKCDHFPTISAQKELREWFEGLVKKETV</sequence>
<dbReference type="GO" id="GO:0005777">
    <property type="term" value="C:peroxisome"/>
    <property type="evidence" value="ECO:0007669"/>
    <property type="project" value="UniProtKB-SubCell"/>
</dbReference>
<dbReference type="EMBL" id="SWKU01000035">
    <property type="protein sequence ID" value="KAF2995116.1"/>
    <property type="molecule type" value="Genomic_DNA"/>
</dbReference>
<dbReference type="InterPro" id="IPR052897">
    <property type="entry name" value="Sec-Metab_Biosynth_Hydrolase"/>
</dbReference>
<evidence type="ECO:0000313" key="7">
    <source>
        <dbReference type="Proteomes" id="UP000801428"/>
    </source>
</evidence>
<comment type="subcellular location">
    <subcellularLocation>
        <location evidence="1">Peroxisome</location>
    </subcellularLocation>
</comment>
<evidence type="ECO:0000313" key="6">
    <source>
        <dbReference type="EMBL" id="KAF2995116.1"/>
    </source>
</evidence>
<gene>
    <name evidence="6" type="ORF">E8E13_004244</name>
</gene>
<dbReference type="SUPFAM" id="SSF53474">
    <property type="entry name" value="alpha/beta-Hydrolases"/>
    <property type="match status" value="1"/>
</dbReference>
<comment type="similarity">
    <text evidence="2">Belongs to the AB hydrolase superfamily. AKT2 hydrolase family.</text>
</comment>
<evidence type="ECO:0000256" key="4">
    <source>
        <dbReference type="ARBA" id="ARBA00023140"/>
    </source>
</evidence>
<accession>A0A9P4T651</accession>
<dbReference type="InterPro" id="IPR029058">
    <property type="entry name" value="AB_hydrolase_fold"/>
</dbReference>
<dbReference type="Gene3D" id="3.40.50.1820">
    <property type="entry name" value="alpha/beta hydrolase"/>
    <property type="match status" value="1"/>
</dbReference>
<dbReference type="OrthoDB" id="1263307at2759"/>